<sequence length="114" mass="13236">MAEKVGVQLHTTPPYHPQANPVERVNRVLKAMIRAILEEDHREWDRHLYEFRFAYNTAHHSSINMSPAFSNFGREPVPSQQLGTLSRVWEPKMAISRNSHPDYSYPATSQMFLS</sequence>
<dbReference type="SUPFAM" id="SSF53098">
    <property type="entry name" value="Ribonuclease H-like"/>
    <property type="match status" value="1"/>
</dbReference>
<gene>
    <name evidence="2" type="ORF">BBRV_LOCUS52269</name>
</gene>
<evidence type="ECO:0008006" key="3">
    <source>
        <dbReference type="Google" id="ProtNLM"/>
    </source>
</evidence>
<dbReference type="PANTHER" id="PTHR37984:SF15">
    <property type="entry name" value="INTEGRASE CATALYTIC DOMAIN-CONTAINING PROTEIN"/>
    <property type="match status" value="1"/>
</dbReference>
<accession>A0A6V7JG33</accession>
<protein>
    <recommendedName>
        <fullName evidence="3">Integrase catalytic domain-containing protein</fullName>
    </recommendedName>
</protein>
<reference evidence="2" key="1">
    <citation type="submission" date="2020-07" db="EMBL/GenBank/DDBJ databases">
        <authorList>
            <person name="Ferguson B K."/>
        </authorList>
    </citation>
    <scope>NUCLEOTIDE SEQUENCE</scope>
    <source>
        <strain evidence="2">L06</strain>
    </source>
</reference>
<dbReference type="InterPro" id="IPR012337">
    <property type="entry name" value="RNaseH-like_sf"/>
</dbReference>
<organism evidence="2">
    <name type="scientific">Bracon brevicornis</name>
    <dbReference type="NCBI Taxonomy" id="1563983"/>
    <lineage>
        <taxon>Eukaryota</taxon>
        <taxon>Metazoa</taxon>
        <taxon>Ecdysozoa</taxon>
        <taxon>Arthropoda</taxon>
        <taxon>Hexapoda</taxon>
        <taxon>Insecta</taxon>
        <taxon>Pterygota</taxon>
        <taxon>Neoptera</taxon>
        <taxon>Endopterygota</taxon>
        <taxon>Hymenoptera</taxon>
        <taxon>Apocrita</taxon>
        <taxon>Ichneumonoidea</taxon>
        <taxon>Braconidae</taxon>
        <taxon>Braconinae</taxon>
        <taxon>Bracon</taxon>
    </lineage>
</organism>
<dbReference type="PANTHER" id="PTHR37984">
    <property type="entry name" value="PROTEIN CBG26694"/>
    <property type="match status" value="1"/>
</dbReference>
<dbReference type="Gene3D" id="3.30.420.10">
    <property type="entry name" value="Ribonuclease H-like superfamily/Ribonuclease H"/>
    <property type="match status" value="1"/>
</dbReference>
<name>A0A6V7JG33_9HYME</name>
<dbReference type="EMBL" id="CADCXW020000017">
    <property type="protein sequence ID" value="CAD1551257.1"/>
    <property type="molecule type" value="Genomic_DNA"/>
</dbReference>
<dbReference type="InterPro" id="IPR050951">
    <property type="entry name" value="Retrovirus_Pol_polyprotein"/>
</dbReference>
<dbReference type="AlphaFoldDB" id="A0A6V7JG33"/>
<proteinExistence type="predicted"/>
<evidence type="ECO:0000256" key="1">
    <source>
        <dbReference type="SAM" id="MobiDB-lite"/>
    </source>
</evidence>
<evidence type="ECO:0000313" key="2">
    <source>
        <dbReference type="EMBL" id="CAD1551257.1"/>
    </source>
</evidence>
<dbReference type="InterPro" id="IPR036397">
    <property type="entry name" value="RNaseH_sf"/>
</dbReference>
<feature type="region of interest" description="Disordered" evidence="1">
    <location>
        <begin position="1"/>
        <end position="20"/>
    </location>
</feature>
<dbReference type="GO" id="GO:0003676">
    <property type="term" value="F:nucleic acid binding"/>
    <property type="evidence" value="ECO:0007669"/>
    <property type="project" value="InterPro"/>
</dbReference>